<dbReference type="EMBL" id="CP011509">
    <property type="protein sequence ID" value="AKJ01018.1"/>
    <property type="molecule type" value="Genomic_DNA"/>
</dbReference>
<dbReference type="GO" id="GO:0006508">
    <property type="term" value="P:proteolysis"/>
    <property type="evidence" value="ECO:0007669"/>
    <property type="project" value="InterPro"/>
</dbReference>
<proteinExistence type="predicted"/>
<sequence>MKSLSHCGAVLALSLGLVAAQGCSPVQPEPEAPQLGKNQQRVVNGFAELHHHMFAEQAFAGGWFHGSHTGALTRCDGGAPESDHARVRMDLSELLNLCPNSGSVDLRGVPILSDLFGLAGAVGSEFIGKMEGTEGDTGLHLGRREVGTEWPRWDTIAHQQSWEGWLRQAHQGGMSLVVVSLVSNGFLCRALPYQNLERPCDEMADVEVQLQMARDFDARTDWAEIALSPEHARQIIGAGKLAMVLSIETSKLFGTKDWRGELDRFHALGVRSIQPVHQLDNRFGGAALHNAIFQAAQFIENCHIDYDCGVTTGSFTLGFDVARDAAGNCRNTKGLTDEGKALVQAMMSKGMLVDMAHLSEKSTRDAFAIAQANNYYPMYISHGHFREVMNPKLAENEKTTPAWAVQYVRQTGGMFGLRTAHDETRAYTKSGIANNCQGSSRSVAQAYEFGRQGLKVPMAFGADFNGFIQQTRPRFGPHGACSAGFQAEADEQAHQQEVYGPGRLGTDFDEYGLAHVGLLPDLLRDLGRLGADTAGLSNSAETFLQMWERANGPRVGMADPAWDIDTSGIAAYEDKSVREARYPTVCGAAYAPDSKTLNQGCRFDAECISDQCTSVLCSTFDGRCVCNDDGDCGASSYCQDEIPANPGDNDCVPRKGDWASCSRDGQCQSGACGGCADAVGWCYTPRSKTYGQSCKADTECTTDRCSADCYVNPTGSCLCDSDSHCASNQYCGWGTNSGKCQNKKSRGAVCSSDRECLSNNCRWSFTCA</sequence>
<protein>
    <submittedName>
        <fullName evidence="3">Microsomal dipeptidase-like Zn-dependent dipeptidase</fullName>
    </submittedName>
    <submittedName>
        <fullName evidence="2">Peptidase, M19 family</fullName>
    </submittedName>
</protein>
<dbReference type="SUPFAM" id="SSF51556">
    <property type="entry name" value="Metallo-dependent hydrolases"/>
    <property type="match status" value="1"/>
</dbReference>
<keyword evidence="1" id="KW-0732">Signal</keyword>
<dbReference type="PANTHER" id="PTHR10443">
    <property type="entry name" value="MICROSOMAL DIPEPTIDASE"/>
    <property type="match status" value="1"/>
</dbReference>
<dbReference type="Proteomes" id="UP000256345">
    <property type="component" value="Unassembled WGS sequence"/>
</dbReference>
<dbReference type="RefSeq" id="WP_047855699.1">
    <property type="nucleotide sequence ID" value="NZ_CP011509.1"/>
</dbReference>
<feature type="chain" id="PRO_5042275134" evidence="1">
    <location>
        <begin position="20"/>
        <end position="768"/>
    </location>
</feature>
<dbReference type="KEGG" id="age:AA314_02644"/>
<evidence type="ECO:0000313" key="2">
    <source>
        <dbReference type="EMBL" id="AKJ01018.1"/>
    </source>
</evidence>
<dbReference type="GO" id="GO:0070573">
    <property type="term" value="F:metallodipeptidase activity"/>
    <property type="evidence" value="ECO:0007669"/>
    <property type="project" value="InterPro"/>
</dbReference>
<name>A0AAC8TCM9_9BACT</name>
<dbReference type="Proteomes" id="UP000035579">
    <property type="component" value="Chromosome"/>
</dbReference>
<dbReference type="PANTHER" id="PTHR10443:SF12">
    <property type="entry name" value="DIPEPTIDASE"/>
    <property type="match status" value="1"/>
</dbReference>
<evidence type="ECO:0000313" key="5">
    <source>
        <dbReference type="Proteomes" id="UP000256345"/>
    </source>
</evidence>
<evidence type="ECO:0000313" key="3">
    <source>
        <dbReference type="EMBL" id="REG26183.1"/>
    </source>
</evidence>
<dbReference type="InterPro" id="IPR032466">
    <property type="entry name" value="Metal_Hydrolase"/>
</dbReference>
<dbReference type="AlphaFoldDB" id="A0AAC8TCM9"/>
<evidence type="ECO:0000256" key="1">
    <source>
        <dbReference type="SAM" id="SignalP"/>
    </source>
</evidence>
<dbReference type="Pfam" id="PF01244">
    <property type="entry name" value="Peptidase_M19"/>
    <property type="match status" value="1"/>
</dbReference>
<reference evidence="2 4" key="1">
    <citation type="submission" date="2015-05" db="EMBL/GenBank/DDBJ databases">
        <title>Genome assembly of Archangium gephyra DSM 2261.</title>
        <authorList>
            <person name="Sharma G."/>
            <person name="Subramanian S."/>
        </authorList>
    </citation>
    <scope>NUCLEOTIDE SEQUENCE [LARGE SCALE GENOMIC DNA]</scope>
    <source>
        <strain evidence="2 4">DSM 2261</strain>
    </source>
</reference>
<reference evidence="3 5" key="2">
    <citation type="submission" date="2018-08" db="EMBL/GenBank/DDBJ databases">
        <title>Genomic Encyclopedia of Archaeal and Bacterial Type Strains, Phase II (KMG-II): from individual species to whole genera.</title>
        <authorList>
            <person name="Goeker M."/>
        </authorList>
    </citation>
    <scope>NUCLEOTIDE SEQUENCE [LARGE SCALE GENOMIC DNA]</scope>
    <source>
        <strain evidence="3 5">DSM 2261</strain>
    </source>
</reference>
<evidence type="ECO:0000313" key="4">
    <source>
        <dbReference type="Proteomes" id="UP000035579"/>
    </source>
</evidence>
<dbReference type="PROSITE" id="PS51365">
    <property type="entry name" value="RENAL_DIPEPTIDASE_2"/>
    <property type="match status" value="1"/>
</dbReference>
<dbReference type="InterPro" id="IPR008257">
    <property type="entry name" value="Pept_M19"/>
</dbReference>
<gene>
    <name evidence="2" type="ORF">AA314_02644</name>
    <name evidence="3" type="ORF">ATI61_112278</name>
</gene>
<keyword evidence="5" id="KW-1185">Reference proteome</keyword>
<organism evidence="2 4">
    <name type="scientific">Archangium gephyra</name>
    <dbReference type="NCBI Taxonomy" id="48"/>
    <lineage>
        <taxon>Bacteria</taxon>
        <taxon>Pseudomonadati</taxon>
        <taxon>Myxococcota</taxon>
        <taxon>Myxococcia</taxon>
        <taxon>Myxococcales</taxon>
        <taxon>Cystobacterineae</taxon>
        <taxon>Archangiaceae</taxon>
        <taxon>Archangium</taxon>
    </lineage>
</organism>
<dbReference type="PROSITE" id="PS51257">
    <property type="entry name" value="PROKAR_LIPOPROTEIN"/>
    <property type="match status" value="1"/>
</dbReference>
<dbReference type="EMBL" id="QUMU01000012">
    <property type="protein sequence ID" value="REG26183.1"/>
    <property type="molecule type" value="Genomic_DNA"/>
</dbReference>
<dbReference type="Gene3D" id="3.20.20.140">
    <property type="entry name" value="Metal-dependent hydrolases"/>
    <property type="match status" value="1"/>
</dbReference>
<accession>A0AAC8TCM9</accession>
<feature type="signal peptide" evidence="1">
    <location>
        <begin position="1"/>
        <end position="19"/>
    </location>
</feature>